<feature type="compositionally biased region" description="Basic and acidic residues" evidence="1">
    <location>
        <begin position="74"/>
        <end position="85"/>
    </location>
</feature>
<feature type="compositionally biased region" description="Polar residues" evidence="1">
    <location>
        <begin position="24"/>
        <end position="46"/>
    </location>
</feature>
<protein>
    <submittedName>
        <fullName evidence="3">DUF2756 domain-containing protein</fullName>
    </submittedName>
</protein>
<sequence length="109" mass="12378">MMKWLLVFAALAPLSGVANMLNNSNDSGQPVYNPSTQRVQQHMLNPQSQQQLKLQQDQQQLKLQQDQQRQSQDLQRKLQEQRDSAAQRVIKSQPGSSNQPPVQQNSTAQ</sequence>
<feature type="signal peptide" evidence="2">
    <location>
        <begin position="1"/>
        <end position="20"/>
    </location>
</feature>
<dbReference type="Proteomes" id="UP000264980">
    <property type="component" value="Chromosome"/>
</dbReference>
<evidence type="ECO:0000313" key="3">
    <source>
        <dbReference type="EMBL" id="AXF78584.1"/>
    </source>
</evidence>
<keyword evidence="2" id="KW-0732">Signal</keyword>
<evidence type="ECO:0000256" key="1">
    <source>
        <dbReference type="SAM" id="MobiDB-lite"/>
    </source>
</evidence>
<name>A0A345CYR7_9GAMM</name>
<feature type="region of interest" description="Disordered" evidence="1">
    <location>
        <begin position="24"/>
        <end position="109"/>
    </location>
</feature>
<proteinExistence type="predicted"/>
<feature type="compositionally biased region" description="Low complexity" evidence="1">
    <location>
        <begin position="47"/>
        <end position="73"/>
    </location>
</feature>
<evidence type="ECO:0000256" key="2">
    <source>
        <dbReference type="SAM" id="SignalP"/>
    </source>
</evidence>
<gene>
    <name evidence="3" type="ORF">AV903_25435</name>
</gene>
<accession>A0A345CYR7</accession>
<dbReference type="RefSeq" id="WP_233481387.1">
    <property type="nucleotide sequence ID" value="NZ_CP013970.1"/>
</dbReference>
<dbReference type="Pfam" id="PF10956">
    <property type="entry name" value="DUF2756"/>
    <property type="match status" value="1"/>
</dbReference>
<organism evidence="3 4">
    <name type="scientific">Erwinia tracheiphila</name>
    <dbReference type="NCBI Taxonomy" id="65700"/>
    <lineage>
        <taxon>Bacteria</taxon>
        <taxon>Pseudomonadati</taxon>
        <taxon>Pseudomonadota</taxon>
        <taxon>Gammaproteobacteria</taxon>
        <taxon>Enterobacterales</taxon>
        <taxon>Erwiniaceae</taxon>
        <taxon>Erwinia</taxon>
    </lineage>
</organism>
<feature type="compositionally biased region" description="Polar residues" evidence="1">
    <location>
        <begin position="93"/>
        <end position="109"/>
    </location>
</feature>
<dbReference type="EMBL" id="CP013970">
    <property type="protein sequence ID" value="AXF78584.1"/>
    <property type="molecule type" value="Genomic_DNA"/>
</dbReference>
<dbReference type="InterPro" id="IPR020158">
    <property type="entry name" value="DUF2756"/>
</dbReference>
<feature type="chain" id="PRO_5016989149" evidence="2">
    <location>
        <begin position="21"/>
        <end position="109"/>
    </location>
</feature>
<reference evidence="3 4" key="1">
    <citation type="submission" date="2016-01" db="EMBL/GenBank/DDBJ databases">
        <authorList>
            <person name="Oliw E.H."/>
        </authorList>
    </citation>
    <scope>NUCLEOTIDE SEQUENCE [LARGE SCALE GENOMIC DNA]</scope>
    <source>
        <strain evidence="3 4">MDcuke</strain>
    </source>
</reference>
<dbReference type="AlphaFoldDB" id="A0A345CYR7"/>
<evidence type="ECO:0000313" key="4">
    <source>
        <dbReference type="Proteomes" id="UP000264980"/>
    </source>
</evidence>